<evidence type="ECO:0000313" key="4">
    <source>
        <dbReference type="EMBL" id="AKU96809.1"/>
    </source>
</evidence>
<dbReference type="PANTHER" id="PTHR11820">
    <property type="entry name" value="ACYLPYRUVASE"/>
    <property type="match status" value="1"/>
</dbReference>
<dbReference type="RefSeq" id="WP_146648043.1">
    <property type="nucleotide sequence ID" value="NZ_CP012333.1"/>
</dbReference>
<dbReference type="FunFam" id="3.90.850.10:FF:000002">
    <property type="entry name" value="2-hydroxyhepta-2,4-diene-1,7-dioate isomerase"/>
    <property type="match status" value="1"/>
</dbReference>
<dbReference type="Pfam" id="PF01557">
    <property type="entry name" value="FAA_hydrolase"/>
    <property type="match status" value="1"/>
</dbReference>
<dbReference type="AlphaFoldDB" id="A0A0K1PUK0"/>
<dbReference type="EMBL" id="CP012333">
    <property type="protein sequence ID" value="AKU96809.1"/>
    <property type="molecule type" value="Genomic_DNA"/>
</dbReference>
<dbReference type="KEGG" id="llu:AKJ09_03473"/>
<dbReference type="GO" id="GO:0019752">
    <property type="term" value="P:carboxylic acid metabolic process"/>
    <property type="evidence" value="ECO:0007669"/>
    <property type="project" value="UniProtKB-ARBA"/>
</dbReference>
<evidence type="ECO:0000256" key="1">
    <source>
        <dbReference type="ARBA" id="ARBA00010211"/>
    </source>
</evidence>
<dbReference type="STRING" id="1391654.AKJ09_03473"/>
<proteinExistence type="inferred from homology"/>
<dbReference type="Gene3D" id="3.90.850.10">
    <property type="entry name" value="Fumarylacetoacetase-like, C-terminal domain"/>
    <property type="match status" value="1"/>
</dbReference>
<dbReference type="GO" id="GO:0046872">
    <property type="term" value="F:metal ion binding"/>
    <property type="evidence" value="ECO:0007669"/>
    <property type="project" value="UniProtKB-KW"/>
</dbReference>
<feature type="domain" description="Fumarylacetoacetase-like C-terminal" evidence="3">
    <location>
        <begin position="61"/>
        <end position="255"/>
    </location>
</feature>
<keyword evidence="4" id="KW-0378">Hydrolase</keyword>
<dbReference type="OrthoDB" id="5197601at2"/>
<gene>
    <name evidence="4" type="ORF">AKJ09_03473</name>
</gene>
<name>A0A0K1PUK0_9BACT</name>
<dbReference type="GO" id="GO:0018773">
    <property type="term" value="F:acetylpyruvate hydrolase activity"/>
    <property type="evidence" value="ECO:0007669"/>
    <property type="project" value="TreeGrafter"/>
</dbReference>
<evidence type="ECO:0000313" key="5">
    <source>
        <dbReference type="Proteomes" id="UP000064967"/>
    </source>
</evidence>
<evidence type="ECO:0000259" key="3">
    <source>
        <dbReference type="Pfam" id="PF01557"/>
    </source>
</evidence>
<organism evidence="4 5">
    <name type="scientific">Labilithrix luteola</name>
    <dbReference type="NCBI Taxonomy" id="1391654"/>
    <lineage>
        <taxon>Bacteria</taxon>
        <taxon>Pseudomonadati</taxon>
        <taxon>Myxococcota</taxon>
        <taxon>Polyangia</taxon>
        <taxon>Polyangiales</taxon>
        <taxon>Labilitrichaceae</taxon>
        <taxon>Labilithrix</taxon>
    </lineage>
</organism>
<keyword evidence="2" id="KW-0479">Metal-binding</keyword>
<dbReference type="SUPFAM" id="SSF56529">
    <property type="entry name" value="FAH"/>
    <property type="match status" value="1"/>
</dbReference>
<comment type="similarity">
    <text evidence="1">Belongs to the FAH family.</text>
</comment>
<dbReference type="Proteomes" id="UP000064967">
    <property type="component" value="Chromosome"/>
</dbReference>
<sequence length="261" mass="28146">MRIAALEKNGNTAFYALEGDLARRIGPIGGSALSPFEGGKPEGEAVPWSPAELRAPVRPSKIVCIGRNYAAHAKELGNEVPKEPMLFFKPPSSIIGPGESIELPVESERVDHEAELGVVISKRVRRISREDAMSAVFGYTCVCDVSARDLQKKDGQWARAKGFDTFCPVGPWVETDIDPSDLAVECRVDGQVRQHGRTSQMIFDIPAIVAYVSNAFTLEPGDLIVTGTPEGVGPLAAGNELTIAIERIGELTVRVKNAPRV</sequence>
<reference evidence="4 5" key="1">
    <citation type="submission" date="2015-08" db="EMBL/GenBank/DDBJ databases">
        <authorList>
            <person name="Babu N.S."/>
            <person name="Beckwith C.J."/>
            <person name="Beseler K.G."/>
            <person name="Brison A."/>
            <person name="Carone J.V."/>
            <person name="Caskin T.P."/>
            <person name="Diamond M."/>
            <person name="Durham M.E."/>
            <person name="Foxe J.M."/>
            <person name="Go M."/>
            <person name="Henderson B.A."/>
            <person name="Jones I.B."/>
            <person name="McGettigan J.A."/>
            <person name="Micheletti S.J."/>
            <person name="Nasrallah M.E."/>
            <person name="Ortiz D."/>
            <person name="Piller C.R."/>
            <person name="Privatt S.R."/>
            <person name="Schneider S.L."/>
            <person name="Sharp S."/>
            <person name="Smith T.C."/>
            <person name="Stanton J.D."/>
            <person name="Ullery H.E."/>
            <person name="Wilson R.J."/>
            <person name="Serrano M.G."/>
            <person name="Buck G."/>
            <person name="Lee V."/>
            <person name="Wang Y."/>
            <person name="Carvalho R."/>
            <person name="Voegtly L."/>
            <person name="Shi R."/>
            <person name="Duckworth R."/>
            <person name="Johnson A."/>
            <person name="Loviza R."/>
            <person name="Walstead R."/>
            <person name="Shah Z."/>
            <person name="Kiflezghi M."/>
            <person name="Wade K."/>
            <person name="Ball S.L."/>
            <person name="Bradley K.W."/>
            <person name="Asai D.J."/>
            <person name="Bowman C.A."/>
            <person name="Russell D.A."/>
            <person name="Pope W.H."/>
            <person name="Jacobs-Sera D."/>
            <person name="Hendrix R.W."/>
            <person name="Hatfull G.F."/>
        </authorList>
    </citation>
    <scope>NUCLEOTIDE SEQUENCE [LARGE SCALE GENOMIC DNA]</scope>
    <source>
        <strain evidence="4 5">DSM 27648</strain>
    </source>
</reference>
<keyword evidence="5" id="KW-1185">Reference proteome</keyword>
<dbReference type="PANTHER" id="PTHR11820:SF7">
    <property type="entry name" value="ACYLPYRUVASE FAHD1, MITOCHONDRIAL"/>
    <property type="match status" value="1"/>
</dbReference>
<evidence type="ECO:0000256" key="2">
    <source>
        <dbReference type="ARBA" id="ARBA00022723"/>
    </source>
</evidence>
<dbReference type="InterPro" id="IPR036663">
    <property type="entry name" value="Fumarylacetoacetase_C_sf"/>
</dbReference>
<dbReference type="InterPro" id="IPR011234">
    <property type="entry name" value="Fumarylacetoacetase-like_C"/>
</dbReference>
<accession>A0A0K1PUK0</accession>
<protein>
    <submittedName>
        <fullName evidence="4">Fumarylacetoacetate hydrolase family protein</fullName>
    </submittedName>
</protein>
<dbReference type="GO" id="GO:0016853">
    <property type="term" value="F:isomerase activity"/>
    <property type="evidence" value="ECO:0007669"/>
    <property type="project" value="UniProtKB-ARBA"/>
</dbReference>